<sequence>HRDAIDAEGEGWAGSARPDESGEAVLTLNRRSRTDRRVNSAAQVIVGAPAGKAAPLAACYAKA</sequence>
<evidence type="ECO:0000313" key="3">
    <source>
        <dbReference type="Proteomes" id="UP001363010"/>
    </source>
</evidence>
<feature type="region of interest" description="Disordered" evidence="1">
    <location>
        <begin position="1"/>
        <end position="31"/>
    </location>
</feature>
<dbReference type="Proteomes" id="UP001363010">
    <property type="component" value="Unassembled WGS sequence"/>
</dbReference>
<keyword evidence="3" id="KW-1185">Reference proteome</keyword>
<gene>
    <name evidence="2" type="ORF">WKW80_34915</name>
</gene>
<comment type="caution">
    <text evidence="2">The sequence shown here is derived from an EMBL/GenBank/DDBJ whole genome shotgun (WGS) entry which is preliminary data.</text>
</comment>
<name>A0ABU8WAP6_9BURK</name>
<organism evidence="2 3">
    <name type="scientific">Variovorax humicola</name>
    <dbReference type="NCBI Taxonomy" id="1769758"/>
    <lineage>
        <taxon>Bacteria</taxon>
        <taxon>Pseudomonadati</taxon>
        <taxon>Pseudomonadota</taxon>
        <taxon>Betaproteobacteria</taxon>
        <taxon>Burkholderiales</taxon>
        <taxon>Comamonadaceae</taxon>
        <taxon>Variovorax</taxon>
    </lineage>
</organism>
<feature type="non-terminal residue" evidence="2">
    <location>
        <position position="1"/>
    </location>
</feature>
<reference evidence="2 3" key="1">
    <citation type="submission" date="2024-03" db="EMBL/GenBank/DDBJ databases">
        <title>Novel species of the genus Variovorax.</title>
        <authorList>
            <person name="Liu Q."/>
            <person name="Xin Y.-H."/>
        </authorList>
    </citation>
    <scope>NUCLEOTIDE SEQUENCE [LARGE SCALE GENOMIC DNA]</scope>
    <source>
        <strain evidence="2 3">KACC 18501</strain>
    </source>
</reference>
<protein>
    <submittedName>
        <fullName evidence="2">Uncharacterized protein</fullName>
    </submittedName>
</protein>
<accession>A0ABU8WAP6</accession>
<evidence type="ECO:0000313" key="2">
    <source>
        <dbReference type="EMBL" id="MEJ8827124.1"/>
    </source>
</evidence>
<dbReference type="EMBL" id="JBBKZV010000052">
    <property type="protein sequence ID" value="MEJ8827124.1"/>
    <property type="molecule type" value="Genomic_DNA"/>
</dbReference>
<proteinExistence type="predicted"/>
<evidence type="ECO:0000256" key="1">
    <source>
        <dbReference type="SAM" id="MobiDB-lite"/>
    </source>
</evidence>